<protein>
    <submittedName>
        <fullName evidence="1">Uncharacterized protein</fullName>
    </submittedName>
</protein>
<name>G6F247_9PROT</name>
<sequence>MEWGPLYAYAYLYNLIYGDTQSSGSASNEMTALPDANKGTTLTTPIVENNGTTVSTPIQAGDKKCLGFMLVKVA</sequence>
<accession>G6F247</accession>
<reference evidence="1 2" key="1">
    <citation type="submission" date="2011-10" db="EMBL/GenBank/DDBJ databases">
        <title>Genome Sequence of Commensalibacter intestini A911, isolated from Drosophila gut.</title>
        <authorList>
            <person name="Lee W.-J."/>
            <person name="Kim E.-K."/>
        </authorList>
    </citation>
    <scope>NUCLEOTIDE SEQUENCE [LARGE SCALE GENOMIC DNA]</scope>
    <source>
        <strain evidence="1 2">A911</strain>
    </source>
</reference>
<evidence type="ECO:0000313" key="1">
    <source>
        <dbReference type="EMBL" id="EHD13501.1"/>
    </source>
</evidence>
<dbReference type="Proteomes" id="UP000005939">
    <property type="component" value="Unassembled WGS sequence"/>
</dbReference>
<organism evidence="1 2">
    <name type="scientific">Commensalibacter intestini A911</name>
    <dbReference type="NCBI Taxonomy" id="1088868"/>
    <lineage>
        <taxon>Bacteria</taxon>
        <taxon>Pseudomonadati</taxon>
        <taxon>Pseudomonadota</taxon>
        <taxon>Alphaproteobacteria</taxon>
        <taxon>Acetobacterales</taxon>
        <taxon>Acetobacteraceae</taxon>
    </lineage>
</organism>
<dbReference type="EMBL" id="AGFR01000009">
    <property type="protein sequence ID" value="EHD13501.1"/>
    <property type="molecule type" value="Genomic_DNA"/>
</dbReference>
<gene>
    <name evidence="1" type="ORF">CIN_16930</name>
</gene>
<comment type="caution">
    <text evidence="1">The sequence shown here is derived from an EMBL/GenBank/DDBJ whole genome shotgun (WGS) entry which is preliminary data.</text>
</comment>
<proteinExistence type="predicted"/>
<evidence type="ECO:0000313" key="2">
    <source>
        <dbReference type="Proteomes" id="UP000005939"/>
    </source>
</evidence>
<dbReference type="STRING" id="1088868.CIN_16930"/>
<dbReference type="AlphaFoldDB" id="G6F247"/>